<organism evidence="2 3">
    <name type="scientific">Weissella confusa</name>
    <name type="common">Lactobacillus confusus</name>
    <dbReference type="NCBI Taxonomy" id="1583"/>
    <lineage>
        <taxon>Bacteria</taxon>
        <taxon>Bacillati</taxon>
        <taxon>Bacillota</taxon>
        <taxon>Bacilli</taxon>
        <taxon>Lactobacillales</taxon>
        <taxon>Lactobacillaceae</taxon>
        <taxon>Weissella</taxon>
    </lineage>
</organism>
<feature type="region of interest" description="Disordered" evidence="1">
    <location>
        <begin position="79"/>
        <end position="99"/>
    </location>
</feature>
<sequence>MQTVLGDPKSTADQITVDATNAYEKAVADAKLDREDANDLAQQELEEAATSDQATDSAVLEAQKKLADLLEKAANGDATALTPQAAADGATTNQIKQAT</sequence>
<dbReference type="EMBL" id="JACSZT010000009">
    <property type="protein sequence ID" value="MBC6499441.1"/>
    <property type="molecule type" value="Genomic_DNA"/>
</dbReference>
<feature type="compositionally biased region" description="Polar residues" evidence="1">
    <location>
        <begin position="90"/>
        <end position="99"/>
    </location>
</feature>
<proteinExistence type="predicted"/>
<evidence type="ECO:0000256" key="1">
    <source>
        <dbReference type="SAM" id="MobiDB-lite"/>
    </source>
</evidence>
<evidence type="ECO:0008006" key="4">
    <source>
        <dbReference type="Google" id="ProtNLM"/>
    </source>
</evidence>
<dbReference type="AlphaFoldDB" id="A0A923NGQ5"/>
<evidence type="ECO:0000313" key="3">
    <source>
        <dbReference type="Proteomes" id="UP000650485"/>
    </source>
</evidence>
<evidence type="ECO:0000313" key="2">
    <source>
        <dbReference type="EMBL" id="MBC6499441.1"/>
    </source>
</evidence>
<gene>
    <name evidence="2" type="ORF">H7R52_14155</name>
</gene>
<reference evidence="2" key="1">
    <citation type="submission" date="2020-08" db="EMBL/GenBank/DDBJ databases">
        <title>Complete genome sequence of Weissella confusa strain FS54 provides insights into metabolic potential.</title>
        <authorList>
            <person name="Fhoula I."/>
            <person name="Najjari A."/>
            <person name="Lekired A."/>
            <person name="Bessrour-Aouam N."/>
            <person name="Jaballah S."/>
            <person name="Klibi N."/>
            <person name="Ouzari H.-I."/>
        </authorList>
    </citation>
    <scope>NUCLEOTIDE SEQUENCE</scope>
    <source>
        <strain evidence="2">FS54</strain>
    </source>
</reference>
<protein>
    <recommendedName>
        <fullName evidence="4">DUF1542 domain-containing protein</fullName>
    </recommendedName>
</protein>
<accession>A0A923NGQ5</accession>
<dbReference type="Proteomes" id="UP000650485">
    <property type="component" value="Unassembled WGS sequence"/>
</dbReference>
<name>A0A923NGQ5_WEICO</name>
<comment type="caution">
    <text evidence="2">The sequence shown here is derived from an EMBL/GenBank/DDBJ whole genome shotgun (WGS) entry which is preliminary data.</text>
</comment>